<evidence type="ECO:0000313" key="1">
    <source>
        <dbReference type="EMBL" id="KAI6083076.1"/>
    </source>
</evidence>
<name>A0ACC0CRS2_9PEZI</name>
<dbReference type="Proteomes" id="UP001497680">
    <property type="component" value="Unassembled WGS sequence"/>
</dbReference>
<keyword evidence="2" id="KW-1185">Reference proteome</keyword>
<evidence type="ECO:0000313" key="2">
    <source>
        <dbReference type="Proteomes" id="UP001497680"/>
    </source>
</evidence>
<gene>
    <name evidence="1" type="ORF">F4821DRAFT_281135</name>
</gene>
<accession>A0ACC0CRS2</accession>
<dbReference type="EMBL" id="MU394358">
    <property type="protein sequence ID" value="KAI6083076.1"/>
    <property type="molecule type" value="Genomic_DNA"/>
</dbReference>
<reference evidence="1 2" key="1">
    <citation type="journal article" date="2022" name="New Phytol.">
        <title>Ecological generalism drives hyperdiversity of secondary metabolite gene clusters in xylarialean endophytes.</title>
        <authorList>
            <person name="Franco M.E.E."/>
            <person name="Wisecaver J.H."/>
            <person name="Arnold A.E."/>
            <person name="Ju Y.M."/>
            <person name="Slot J.C."/>
            <person name="Ahrendt S."/>
            <person name="Moore L.P."/>
            <person name="Eastman K.E."/>
            <person name="Scott K."/>
            <person name="Konkel Z."/>
            <person name="Mondo S.J."/>
            <person name="Kuo A."/>
            <person name="Hayes R.D."/>
            <person name="Haridas S."/>
            <person name="Andreopoulos B."/>
            <person name="Riley R."/>
            <person name="LaButti K."/>
            <person name="Pangilinan J."/>
            <person name="Lipzen A."/>
            <person name="Amirebrahimi M."/>
            <person name="Yan J."/>
            <person name="Adam C."/>
            <person name="Keymanesh K."/>
            <person name="Ng V."/>
            <person name="Louie K."/>
            <person name="Northen T."/>
            <person name="Drula E."/>
            <person name="Henrissat B."/>
            <person name="Hsieh H.M."/>
            <person name="Youens-Clark K."/>
            <person name="Lutzoni F."/>
            <person name="Miadlikowska J."/>
            <person name="Eastwood D.C."/>
            <person name="Hamelin R.C."/>
            <person name="Grigoriev I.V."/>
            <person name="U'Ren J.M."/>
        </authorList>
    </citation>
    <scope>NUCLEOTIDE SEQUENCE [LARGE SCALE GENOMIC DNA]</scope>
    <source>
        <strain evidence="1 2">ER1909</strain>
    </source>
</reference>
<sequence length="330" mass="38105">MTKFSYLAPEIREMVWNAALYHEARSRFVIVHACGRPYIYKYLCSPFLSLNWESRQCALKFYSVKVNVACIESLGTEEDCLKLLAGCDAPWPTGYNSVNADPRLRRGVVYLSAEADNFIWDGLPGPEANIIPYMCFANGYPEDHIDFFVADPISVEDSAKIHTLYYVWDTWSKTAPVRLESHFRFANIQRHRTIWVGFDGWSNRRARLYQLPYIVKRLRQDMPTAFIDEITDPTAFIDEITDDAQPDVNNNNLAGFPRPASPPPVISDSSRSVEYCKWFLILKIAVDEARWVTSLPLPISAKIRLLQGFEGEARRWCDEYGIRYRYCSHN</sequence>
<organism evidence="1 2">
    <name type="scientific">Hypoxylon rubiginosum</name>
    <dbReference type="NCBI Taxonomy" id="110542"/>
    <lineage>
        <taxon>Eukaryota</taxon>
        <taxon>Fungi</taxon>
        <taxon>Dikarya</taxon>
        <taxon>Ascomycota</taxon>
        <taxon>Pezizomycotina</taxon>
        <taxon>Sordariomycetes</taxon>
        <taxon>Xylariomycetidae</taxon>
        <taxon>Xylariales</taxon>
        <taxon>Hypoxylaceae</taxon>
        <taxon>Hypoxylon</taxon>
    </lineage>
</organism>
<proteinExistence type="predicted"/>
<protein>
    <submittedName>
        <fullName evidence="1">Uncharacterized protein</fullName>
    </submittedName>
</protein>
<comment type="caution">
    <text evidence="1">The sequence shown here is derived from an EMBL/GenBank/DDBJ whole genome shotgun (WGS) entry which is preliminary data.</text>
</comment>